<reference evidence="2" key="1">
    <citation type="submission" date="2018-05" db="EMBL/GenBank/DDBJ databases">
        <authorList>
            <person name="Lanie J.A."/>
            <person name="Ng W.-L."/>
            <person name="Kazmierczak K.M."/>
            <person name="Andrzejewski T.M."/>
            <person name="Davidsen T.M."/>
            <person name="Wayne K.J."/>
            <person name="Tettelin H."/>
            <person name="Glass J.I."/>
            <person name="Rusch D."/>
            <person name="Podicherti R."/>
            <person name="Tsui H.-C.T."/>
            <person name="Winkler M.E."/>
        </authorList>
    </citation>
    <scope>NUCLEOTIDE SEQUENCE</scope>
</reference>
<dbReference type="EMBL" id="UINC01190950">
    <property type="protein sequence ID" value="SVE05345.1"/>
    <property type="molecule type" value="Genomic_DNA"/>
</dbReference>
<dbReference type="InterPro" id="IPR005321">
    <property type="entry name" value="Peptidase_S58_DmpA"/>
</dbReference>
<feature type="non-terminal residue" evidence="2">
    <location>
        <position position="214"/>
    </location>
</feature>
<dbReference type="CDD" id="cd02252">
    <property type="entry name" value="nylC_like"/>
    <property type="match status" value="1"/>
</dbReference>
<evidence type="ECO:0000313" key="2">
    <source>
        <dbReference type="EMBL" id="SVE05345.1"/>
    </source>
</evidence>
<comment type="similarity">
    <text evidence="1">Belongs to the peptidase S58 family.</text>
</comment>
<accession>A0A383ADU5</accession>
<protein>
    <recommendedName>
        <fullName evidence="3">Peptidase S58</fullName>
    </recommendedName>
</protein>
<name>A0A383ADU5_9ZZZZ</name>
<dbReference type="SUPFAM" id="SSF56266">
    <property type="entry name" value="DmpA/ArgJ-like"/>
    <property type="match status" value="1"/>
</dbReference>
<dbReference type="InterPro" id="IPR016117">
    <property type="entry name" value="ArgJ-like_dom_sf"/>
</dbReference>
<dbReference type="Gene3D" id="3.60.70.12">
    <property type="entry name" value="L-amino peptidase D-ALA esterase/amidase"/>
    <property type="match status" value="1"/>
</dbReference>
<dbReference type="PANTHER" id="PTHR36512">
    <property type="entry name" value="D-AMINOPEPTIDASE"/>
    <property type="match status" value="1"/>
</dbReference>
<sequence length="214" mass="21259">MKTGSLLVGALLVGAPIAQGHCIAQERPGSDSRGITAVEGLELGHHTLRERPTGCTVVLAREGAVAGVDIRGGAPGTREIALLDPTRTRVIEVHAIVLSGGSAYGLDAASGVVTYLEEQGIGFTVGTGVVPIVPAAILYDLGVGEDPSIRPGTECGYLAASMASTESPQEGSVGAGTGATVGKFGGSNRSMKGGFGTSSITFDSGLTVAAAVAV</sequence>
<dbReference type="AlphaFoldDB" id="A0A383ADU5"/>
<dbReference type="PANTHER" id="PTHR36512:SF3">
    <property type="entry name" value="BLR5678 PROTEIN"/>
    <property type="match status" value="1"/>
</dbReference>
<evidence type="ECO:0000256" key="1">
    <source>
        <dbReference type="ARBA" id="ARBA00007068"/>
    </source>
</evidence>
<proteinExistence type="inferred from homology"/>
<organism evidence="2">
    <name type="scientific">marine metagenome</name>
    <dbReference type="NCBI Taxonomy" id="408172"/>
    <lineage>
        <taxon>unclassified sequences</taxon>
        <taxon>metagenomes</taxon>
        <taxon>ecological metagenomes</taxon>
    </lineage>
</organism>
<dbReference type="GO" id="GO:0004177">
    <property type="term" value="F:aminopeptidase activity"/>
    <property type="evidence" value="ECO:0007669"/>
    <property type="project" value="TreeGrafter"/>
</dbReference>
<dbReference type="Pfam" id="PF03576">
    <property type="entry name" value="Peptidase_S58"/>
    <property type="match status" value="1"/>
</dbReference>
<evidence type="ECO:0008006" key="3">
    <source>
        <dbReference type="Google" id="ProtNLM"/>
    </source>
</evidence>
<gene>
    <name evidence="2" type="ORF">METZ01_LOCUS458199</name>
</gene>